<keyword evidence="3" id="KW-1185">Reference proteome</keyword>
<dbReference type="KEGG" id="smo:SELMODRAFT_411891"/>
<dbReference type="HOGENOM" id="CLU_1790233_0_0_1"/>
<evidence type="ECO:0000256" key="1">
    <source>
        <dbReference type="SAM" id="MobiDB-lite"/>
    </source>
</evidence>
<gene>
    <name evidence="2" type="ORF">SELMODRAFT_411891</name>
</gene>
<dbReference type="EMBL" id="GL377581">
    <property type="protein sequence ID" value="EFJ27694.1"/>
    <property type="molecule type" value="Genomic_DNA"/>
</dbReference>
<protein>
    <submittedName>
        <fullName evidence="2">Uncharacterized protein</fullName>
    </submittedName>
</protein>
<name>D8RJD1_SELML</name>
<feature type="compositionally biased region" description="Basic and acidic residues" evidence="1">
    <location>
        <begin position="119"/>
        <end position="145"/>
    </location>
</feature>
<sequence length="145" mass="15927">MGRLTGRFGNAPWFANGPDKEKGEWKDAKEAGRAGCRTVAESPSCRRGPEHHNHIFSFHAICIETLQHIHTSKPLLLVDACLSIPTKEHPRIQTLGFLSLPGLTEAPVNIPGEISSNSDGRDGQSESLERKKCDDSSPKDHTHLI</sequence>
<feature type="region of interest" description="Disordered" evidence="1">
    <location>
        <begin position="1"/>
        <end position="23"/>
    </location>
</feature>
<dbReference type="Proteomes" id="UP000001514">
    <property type="component" value="Unassembled WGS sequence"/>
</dbReference>
<evidence type="ECO:0000313" key="3">
    <source>
        <dbReference type="Proteomes" id="UP000001514"/>
    </source>
</evidence>
<reference evidence="2 3" key="1">
    <citation type="journal article" date="2011" name="Science">
        <title>The Selaginella genome identifies genetic changes associated with the evolution of vascular plants.</title>
        <authorList>
            <person name="Banks J.A."/>
            <person name="Nishiyama T."/>
            <person name="Hasebe M."/>
            <person name="Bowman J.L."/>
            <person name="Gribskov M."/>
            <person name="dePamphilis C."/>
            <person name="Albert V.A."/>
            <person name="Aono N."/>
            <person name="Aoyama T."/>
            <person name="Ambrose B.A."/>
            <person name="Ashton N.W."/>
            <person name="Axtell M.J."/>
            <person name="Barker E."/>
            <person name="Barker M.S."/>
            <person name="Bennetzen J.L."/>
            <person name="Bonawitz N.D."/>
            <person name="Chapple C."/>
            <person name="Cheng C."/>
            <person name="Correa L.G."/>
            <person name="Dacre M."/>
            <person name="DeBarry J."/>
            <person name="Dreyer I."/>
            <person name="Elias M."/>
            <person name="Engstrom E.M."/>
            <person name="Estelle M."/>
            <person name="Feng L."/>
            <person name="Finet C."/>
            <person name="Floyd S.K."/>
            <person name="Frommer W.B."/>
            <person name="Fujita T."/>
            <person name="Gramzow L."/>
            <person name="Gutensohn M."/>
            <person name="Harholt J."/>
            <person name="Hattori M."/>
            <person name="Heyl A."/>
            <person name="Hirai T."/>
            <person name="Hiwatashi Y."/>
            <person name="Ishikawa M."/>
            <person name="Iwata M."/>
            <person name="Karol K.G."/>
            <person name="Koehler B."/>
            <person name="Kolukisaoglu U."/>
            <person name="Kubo M."/>
            <person name="Kurata T."/>
            <person name="Lalonde S."/>
            <person name="Li K."/>
            <person name="Li Y."/>
            <person name="Litt A."/>
            <person name="Lyons E."/>
            <person name="Manning G."/>
            <person name="Maruyama T."/>
            <person name="Michael T.P."/>
            <person name="Mikami K."/>
            <person name="Miyazaki S."/>
            <person name="Morinaga S."/>
            <person name="Murata T."/>
            <person name="Mueller-Roeber B."/>
            <person name="Nelson D.R."/>
            <person name="Obara M."/>
            <person name="Oguri Y."/>
            <person name="Olmstead R.G."/>
            <person name="Onodera N."/>
            <person name="Petersen B.L."/>
            <person name="Pils B."/>
            <person name="Prigge M."/>
            <person name="Rensing S.A."/>
            <person name="Riano-Pachon D.M."/>
            <person name="Roberts A.W."/>
            <person name="Sato Y."/>
            <person name="Scheller H.V."/>
            <person name="Schulz B."/>
            <person name="Schulz C."/>
            <person name="Shakirov E.V."/>
            <person name="Shibagaki N."/>
            <person name="Shinohara N."/>
            <person name="Shippen D.E."/>
            <person name="Soerensen I."/>
            <person name="Sotooka R."/>
            <person name="Sugimoto N."/>
            <person name="Sugita M."/>
            <person name="Sumikawa N."/>
            <person name="Tanurdzic M."/>
            <person name="Theissen G."/>
            <person name="Ulvskov P."/>
            <person name="Wakazuki S."/>
            <person name="Weng J.K."/>
            <person name="Willats W.W."/>
            <person name="Wipf D."/>
            <person name="Wolf P.G."/>
            <person name="Yang L."/>
            <person name="Zimmer A.D."/>
            <person name="Zhu Q."/>
            <person name="Mitros T."/>
            <person name="Hellsten U."/>
            <person name="Loque D."/>
            <person name="Otillar R."/>
            <person name="Salamov A."/>
            <person name="Schmutz J."/>
            <person name="Shapiro H."/>
            <person name="Lindquist E."/>
            <person name="Lucas S."/>
            <person name="Rokhsar D."/>
            <person name="Grigoriev I.V."/>
        </authorList>
    </citation>
    <scope>NUCLEOTIDE SEQUENCE [LARGE SCALE GENOMIC DNA]</scope>
</reference>
<proteinExistence type="predicted"/>
<organism evidence="3">
    <name type="scientific">Selaginella moellendorffii</name>
    <name type="common">Spikemoss</name>
    <dbReference type="NCBI Taxonomy" id="88036"/>
    <lineage>
        <taxon>Eukaryota</taxon>
        <taxon>Viridiplantae</taxon>
        <taxon>Streptophyta</taxon>
        <taxon>Embryophyta</taxon>
        <taxon>Tracheophyta</taxon>
        <taxon>Lycopodiopsida</taxon>
        <taxon>Selaginellales</taxon>
        <taxon>Selaginellaceae</taxon>
        <taxon>Selaginella</taxon>
    </lineage>
</organism>
<dbReference type="Gramene" id="EFJ27694">
    <property type="protein sequence ID" value="EFJ27694"/>
    <property type="gene ID" value="SELMODRAFT_411891"/>
</dbReference>
<accession>D8RJD1</accession>
<dbReference type="AlphaFoldDB" id="D8RJD1"/>
<dbReference type="InParanoid" id="D8RJD1"/>
<evidence type="ECO:0000313" key="2">
    <source>
        <dbReference type="EMBL" id="EFJ27694.1"/>
    </source>
</evidence>
<feature type="region of interest" description="Disordered" evidence="1">
    <location>
        <begin position="109"/>
        <end position="145"/>
    </location>
</feature>